<evidence type="ECO:0000256" key="8">
    <source>
        <dbReference type="ARBA" id="ARBA00066708"/>
    </source>
</evidence>
<feature type="domain" description="Fe2OG dioxygenase" evidence="10">
    <location>
        <begin position="163"/>
        <end position="273"/>
    </location>
</feature>
<comment type="similarity">
    <text evidence="7">Belongs to the iron/ascorbate-dependent oxidoreductase family. GA2OX subfamily.</text>
</comment>
<dbReference type="Gene3D" id="2.60.120.330">
    <property type="entry name" value="B-lactam Antibiotic, Isopenicillin N Synthase, Chain"/>
    <property type="match status" value="1"/>
</dbReference>
<dbReference type="GO" id="GO:0045543">
    <property type="term" value="F:gibberellin 2-beta-dioxygenase activity"/>
    <property type="evidence" value="ECO:0007669"/>
    <property type="project" value="UniProtKB-EC"/>
</dbReference>
<reference evidence="11" key="1">
    <citation type="submission" date="2020-10" db="EMBL/GenBank/DDBJ databases">
        <authorList>
            <person name="Han B."/>
            <person name="Lu T."/>
            <person name="Zhao Q."/>
            <person name="Huang X."/>
            <person name="Zhao Y."/>
        </authorList>
    </citation>
    <scope>NUCLEOTIDE SEQUENCE</scope>
</reference>
<keyword evidence="12" id="KW-1185">Reference proteome</keyword>
<dbReference type="InterPro" id="IPR044861">
    <property type="entry name" value="IPNS-like_FE2OG_OXY"/>
</dbReference>
<dbReference type="Proteomes" id="UP000604825">
    <property type="component" value="Unassembled WGS sequence"/>
</dbReference>
<sequence>MAPDSLPLGIIPTVDMSAPSGRGDLARRLVRACAERGFFKAVNHGVPPRVCAPLDAAASAFFARPAQAKQAAGPPDPLGYGSRNIGANGDVGELEYLILHAQPGAVARKAKVIDAEDPSRFSVAVNEYVGAVRHLACRVLDLLGEGLGLGDPTSLSRLISAIDSDSLLRINHYPTSSGAADMSAKGIGFGEHTDPQILSLLRANDVDGLQVLLPDGHGGGDQWVQVPADPSAFFINVGDLLEALTNGRLVSIRHRVMASTTRPRLSTIYFAAPPLDARIAALPETVTAGALRRYRTFTWAEYKKAMYALRLSHNRLDLFHANATSGGSGDVVDD</sequence>
<evidence type="ECO:0000313" key="11">
    <source>
        <dbReference type="EMBL" id="CAD6231494.1"/>
    </source>
</evidence>
<dbReference type="PROSITE" id="PS51471">
    <property type="entry name" value="FE2OG_OXY"/>
    <property type="match status" value="1"/>
</dbReference>
<evidence type="ECO:0000259" key="10">
    <source>
        <dbReference type="PROSITE" id="PS51471"/>
    </source>
</evidence>
<dbReference type="GO" id="GO:0009685">
    <property type="term" value="P:gibberellin metabolic process"/>
    <property type="evidence" value="ECO:0007669"/>
    <property type="project" value="UniProtKB-ARBA"/>
</dbReference>
<keyword evidence="3" id="KW-0223">Dioxygenase</keyword>
<evidence type="ECO:0000256" key="6">
    <source>
        <dbReference type="ARBA" id="ARBA00052204"/>
    </source>
</evidence>
<dbReference type="AlphaFoldDB" id="A0A811P3M0"/>
<comment type="catalytic activity">
    <reaction evidence="6">
        <text>gibberellin A1 + 2-oxoglutarate + O2 = gibberellin A8 + succinate + CO2</text>
        <dbReference type="Rhea" id="RHEA:15005"/>
        <dbReference type="ChEBI" id="CHEBI:15379"/>
        <dbReference type="ChEBI" id="CHEBI:16526"/>
        <dbReference type="ChEBI" id="CHEBI:16810"/>
        <dbReference type="ChEBI" id="CHEBI:30031"/>
        <dbReference type="ChEBI" id="CHEBI:58524"/>
        <dbReference type="ChEBI" id="CHEBI:58594"/>
        <dbReference type="EC" id="1.14.11.13"/>
    </reaction>
</comment>
<evidence type="ECO:0000256" key="5">
    <source>
        <dbReference type="ARBA" id="ARBA00023004"/>
    </source>
</evidence>
<dbReference type="OrthoDB" id="288590at2759"/>
<dbReference type="EMBL" id="CAJGYO010000005">
    <property type="protein sequence ID" value="CAD6231494.1"/>
    <property type="molecule type" value="Genomic_DNA"/>
</dbReference>
<comment type="caution">
    <text evidence="11">The sequence shown here is derived from an EMBL/GenBank/DDBJ whole genome shotgun (WGS) entry which is preliminary data.</text>
</comment>
<protein>
    <recommendedName>
        <fullName evidence="8">gibberellin 2beta-dioxygenase</fullName>
        <ecNumber evidence="8">1.14.11.13</ecNumber>
    </recommendedName>
</protein>
<keyword evidence="5 9" id="KW-0408">Iron</keyword>
<dbReference type="GO" id="GO:0046872">
    <property type="term" value="F:metal ion binding"/>
    <property type="evidence" value="ECO:0007669"/>
    <property type="project" value="UniProtKB-KW"/>
</dbReference>
<proteinExistence type="inferred from homology"/>
<dbReference type="InterPro" id="IPR005123">
    <property type="entry name" value="Oxoglu/Fe-dep_dioxygenase_dom"/>
</dbReference>
<keyword evidence="4 9" id="KW-0560">Oxidoreductase</keyword>
<dbReference type="SUPFAM" id="SSF51197">
    <property type="entry name" value="Clavaminate synthase-like"/>
    <property type="match status" value="1"/>
</dbReference>
<keyword evidence="2 9" id="KW-0479">Metal-binding</keyword>
<dbReference type="PRINTS" id="PR00682">
    <property type="entry name" value="IPNSYNTHASE"/>
</dbReference>
<evidence type="ECO:0000256" key="4">
    <source>
        <dbReference type="ARBA" id="ARBA00023002"/>
    </source>
</evidence>
<evidence type="ECO:0000256" key="3">
    <source>
        <dbReference type="ARBA" id="ARBA00022964"/>
    </source>
</evidence>
<dbReference type="Pfam" id="PF14226">
    <property type="entry name" value="DIOX_N"/>
    <property type="match status" value="1"/>
</dbReference>
<dbReference type="Pfam" id="PF03171">
    <property type="entry name" value="2OG-FeII_Oxy"/>
    <property type="match status" value="1"/>
</dbReference>
<dbReference type="PANTHER" id="PTHR47990">
    <property type="entry name" value="2-OXOGLUTARATE (2OG) AND FE(II)-DEPENDENT OXYGENASE SUPERFAMILY PROTEIN-RELATED"/>
    <property type="match status" value="1"/>
</dbReference>
<accession>A0A811P3M0</accession>
<evidence type="ECO:0000256" key="9">
    <source>
        <dbReference type="RuleBase" id="RU003682"/>
    </source>
</evidence>
<organism evidence="11 12">
    <name type="scientific">Miscanthus lutarioriparius</name>
    <dbReference type="NCBI Taxonomy" id="422564"/>
    <lineage>
        <taxon>Eukaryota</taxon>
        <taxon>Viridiplantae</taxon>
        <taxon>Streptophyta</taxon>
        <taxon>Embryophyta</taxon>
        <taxon>Tracheophyta</taxon>
        <taxon>Spermatophyta</taxon>
        <taxon>Magnoliopsida</taxon>
        <taxon>Liliopsida</taxon>
        <taxon>Poales</taxon>
        <taxon>Poaceae</taxon>
        <taxon>PACMAD clade</taxon>
        <taxon>Panicoideae</taxon>
        <taxon>Andropogonodae</taxon>
        <taxon>Andropogoneae</taxon>
        <taxon>Saccharinae</taxon>
        <taxon>Miscanthus</taxon>
    </lineage>
</organism>
<evidence type="ECO:0000256" key="1">
    <source>
        <dbReference type="ARBA" id="ARBA00001961"/>
    </source>
</evidence>
<comment type="cofactor">
    <cofactor evidence="1">
        <name>L-ascorbate</name>
        <dbReference type="ChEBI" id="CHEBI:38290"/>
    </cofactor>
</comment>
<dbReference type="FunFam" id="2.60.120.330:FF:000025">
    <property type="entry name" value="Gibberellin 2-beta-dioxygenase 2"/>
    <property type="match status" value="1"/>
</dbReference>
<evidence type="ECO:0000256" key="2">
    <source>
        <dbReference type="ARBA" id="ARBA00022723"/>
    </source>
</evidence>
<evidence type="ECO:0000256" key="7">
    <source>
        <dbReference type="ARBA" id="ARBA00061282"/>
    </source>
</evidence>
<dbReference type="InterPro" id="IPR050231">
    <property type="entry name" value="Iron_ascorbate_oxido_reductase"/>
</dbReference>
<gene>
    <name evidence="11" type="ORF">NCGR_LOCUS21550</name>
</gene>
<evidence type="ECO:0000313" key="12">
    <source>
        <dbReference type="Proteomes" id="UP000604825"/>
    </source>
</evidence>
<name>A0A811P3M0_9POAL</name>
<dbReference type="EC" id="1.14.11.13" evidence="8"/>
<dbReference type="InterPro" id="IPR027443">
    <property type="entry name" value="IPNS-like_sf"/>
</dbReference>
<dbReference type="InterPro" id="IPR026992">
    <property type="entry name" value="DIOX_N"/>
</dbReference>